<keyword evidence="1" id="KW-0663">Pyridoxal phosphate</keyword>
<dbReference type="Proteomes" id="UP000001593">
    <property type="component" value="Unassembled WGS sequence"/>
</dbReference>
<dbReference type="InterPro" id="IPR015422">
    <property type="entry name" value="PyrdxlP-dep_Trfase_small"/>
</dbReference>
<dbReference type="InParanoid" id="A7S5A5"/>
<dbReference type="eggNOG" id="KOG1549">
    <property type="taxonomic scope" value="Eukaryota"/>
</dbReference>
<dbReference type="InterPro" id="IPR015421">
    <property type="entry name" value="PyrdxlP-dep_Trfase_major"/>
</dbReference>
<evidence type="ECO:0000313" key="4">
    <source>
        <dbReference type="Proteomes" id="UP000001593"/>
    </source>
</evidence>
<dbReference type="PANTHER" id="PTHR43092">
    <property type="entry name" value="L-CYSTEINE DESULFHYDRASE"/>
    <property type="match status" value="1"/>
</dbReference>
<keyword evidence="4" id="KW-1185">Reference proteome</keyword>
<feature type="domain" description="Aminotransferase class V" evidence="2">
    <location>
        <begin position="124"/>
        <end position="357"/>
    </location>
</feature>
<dbReference type="Pfam" id="PF00266">
    <property type="entry name" value="Aminotran_5"/>
    <property type="match status" value="1"/>
</dbReference>
<dbReference type="Gene3D" id="3.40.640.10">
    <property type="entry name" value="Type I PLP-dependent aspartate aminotransferase-like (Major domain)"/>
    <property type="match status" value="1"/>
</dbReference>
<dbReference type="Gene3D" id="3.90.1150.10">
    <property type="entry name" value="Aspartate Aminotransferase, domain 1"/>
    <property type="match status" value="1"/>
</dbReference>
<evidence type="ECO:0000256" key="1">
    <source>
        <dbReference type="ARBA" id="ARBA00022898"/>
    </source>
</evidence>
<dbReference type="InterPro" id="IPR015424">
    <property type="entry name" value="PyrdxlP-dep_Trfase"/>
</dbReference>
<dbReference type="EMBL" id="DS469582">
    <property type="protein sequence ID" value="EDO41055.1"/>
    <property type="molecule type" value="Genomic_DNA"/>
</dbReference>
<organism evidence="3 4">
    <name type="scientific">Nematostella vectensis</name>
    <name type="common">Starlet sea anemone</name>
    <dbReference type="NCBI Taxonomy" id="45351"/>
    <lineage>
        <taxon>Eukaryota</taxon>
        <taxon>Metazoa</taxon>
        <taxon>Cnidaria</taxon>
        <taxon>Anthozoa</taxon>
        <taxon>Hexacorallia</taxon>
        <taxon>Actiniaria</taxon>
        <taxon>Edwardsiidae</taxon>
        <taxon>Nematostella</taxon>
    </lineage>
</organism>
<dbReference type="InterPro" id="IPR000192">
    <property type="entry name" value="Aminotrans_V_dom"/>
</dbReference>
<dbReference type="GO" id="GO:1990411">
    <property type="term" value="F:hercynylcysteine sulfoxide lyase activity (ergothioneine-forming)"/>
    <property type="evidence" value="ECO:0000318"/>
    <property type="project" value="GO_Central"/>
</dbReference>
<dbReference type="OrthoDB" id="5978656at2759"/>
<reference evidence="3 4" key="1">
    <citation type="journal article" date="2007" name="Science">
        <title>Sea anemone genome reveals ancestral eumetazoan gene repertoire and genomic organization.</title>
        <authorList>
            <person name="Putnam N.H."/>
            <person name="Srivastava M."/>
            <person name="Hellsten U."/>
            <person name="Dirks B."/>
            <person name="Chapman J."/>
            <person name="Salamov A."/>
            <person name="Terry A."/>
            <person name="Shapiro H."/>
            <person name="Lindquist E."/>
            <person name="Kapitonov V.V."/>
            <person name="Jurka J."/>
            <person name="Genikhovich G."/>
            <person name="Grigoriev I.V."/>
            <person name="Lucas S.M."/>
            <person name="Steele R.E."/>
            <person name="Finnerty J.R."/>
            <person name="Technau U."/>
            <person name="Martindale M.Q."/>
            <person name="Rokhsar D.S."/>
        </authorList>
    </citation>
    <scope>NUCLEOTIDE SEQUENCE [LARGE SCALE GENOMIC DNA]</scope>
    <source>
        <strain evidence="4">CH2 X CH6</strain>
    </source>
</reference>
<name>A7S5A5_NEMVE</name>
<dbReference type="HOGENOM" id="CLU_003433_3_1_1"/>
<dbReference type="GO" id="GO:1903257">
    <property type="term" value="P:selenoneine biosynthetic process"/>
    <property type="evidence" value="ECO:0000318"/>
    <property type="project" value="GO_Central"/>
</dbReference>
<dbReference type="PANTHER" id="PTHR43092:SF2">
    <property type="entry name" value="HERCYNYLCYSTEINE SULFOXIDE LYASE"/>
    <property type="match status" value="1"/>
</dbReference>
<gene>
    <name evidence="3" type="ORF">NEMVEDRAFT_v1g242959</name>
</gene>
<dbReference type="STRING" id="45351.A7S5A5"/>
<accession>A7S5A5</accession>
<evidence type="ECO:0000313" key="3">
    <source>
        <dbReference type="EMBL" id="EDO41055.1"/>
    </source>
</evidence>
<sequence>MAACGDVVACRQNIFAKKPVGTEGVMEYDNANYIIGLKNDEYVPPKIPIALPHFDEKTFTFGAEAKKHFLIDFKNWTFLNHGAFGGVLKESLDIARDWQIYIEKQPLRFVDRELLTHMVYITRRLAGFLCCDPRDLVLVPNATEGINTVIRSLKLCKGDKVFYLNTCYYAVKKLLRHLSAEDGVEIQEATIPFPSYEDDILSLVETTLQPGTKLAVFSHIPSVIPIIMPISRLIGICHKRDVPVLVDGAHALGALPLRIAELGADYYVANAHKWLCAPKGCAALYVADKHKGSVRCLTVSGGFGRGFTTEFLFRGLRDYSPYLALHTVLDFWETVSPDRIYNHNTSLAHKAATLLAKCWDTDTLFPLYMFGPMVLVRLPDLLWQCQVANGNDEVDKPKAEAVQERLHCESALEVPVKAVNGKLYVRISAHVYNELNEYKLLADAVLRLVELCKDNSS</sequence>
<dbReference type="PhylomeDB" id="A7S5A5"/>
<proteinExistence type="predicted"/>
<evidence type="ECO:0000259" key="2">
    <source>
        <dbReference type="Pfam" id="PF00266"/>
    </source>
</evidence>
<dbReference type="OMA" id="DDHRANG"/>
<dbReference type="KEGG" id="nve:5512805"/>
<protein>
    <recommendedName>
        <fullName evidence="2">Aminotransferase class V domain-containing protein</fullName>
    </recommendedName>
</protein>
<dbReference type="AlphaFoldDB" id="A7S5A5"/>
<dbReference type="SUPFAM" id="SSF53383">
    <property type="entry name" value="PLP-dependent transferases"/>
    <property type="match status" value="1"/>
</dbReference>